<sequence>MALEELVLDPHLDSACNTSPECTDLGLSEEEPEMENVLAEPESAEVGGDAKHEEPSEEQTYSQEILDMYLINLHRIDKDVRRCDRAYWYFTPENLEKLRNIMCSYVWKHLDTGYVQGMCDLLAPLLVILDDEMVYDDVYSVWETIWAAKYTSSDHFVLFIALALVEMYRDIILENNMDFTDIIKFFNEMAERHNVPQVLMMARDLVNKVQTLIENK</sequence>
<dbReference type="SUPFAM" id="SSF47923">
    <property type="entry name" value="Ypt/Rab-GAP domain of gyp1p"/>
    <property type="match status" value="1"/>
</dbReference>
<dbReference type="EMBL" id="SRLO01000048">
    <property type="protein sequence ID" value="TNN81265.1"/>
    <property type="molecule type" value="Genomic_DNA"/>
</dbReference>
<dbReference type="AlphaFoldDB" id="A0A4Z2ITN8"/>
<dbReference type="OrthoDB" id="10264062at2759"/>
<evidence type="ECO:0000256" key="2">
    <source>
        <dbReference type="SAM" id="MobiDB-lite"/>
    </source>
</evidence>
<dbReference type="Gene3D" id="1.10.472.80">
    <property type="entry name" value="Ypt/Rab-GAP domain of gyp1p, domain 3"/>
    <property type="match status" value="1"/>
</dbReference>
<reference evidence="4 5" key="1">
    <citation type="submission" date="2019-03" db="EMBL/GenBank/DDBJ databases">
        <title>First draft genome of Liparis tanakae, snailfish: a comprehensive survey of snailfish specific genes.</title>
        <authorList>
            <person name="Kim W."/>
            <person name="Song I."/>
            <person name="Jeong J.-H."/>
            <person name="Kim D."/>
            <person name="Kim S."/>
            <person name="Ryu S."/>
            <person name="Song J.Y."/>
            <person name="Lee S.K."/>
        </authorList>
    </citation>
    <scope>NUCLEOTIDE SEQUENCE [LARGE SCALE GENOMIC DNA]</scope>
    <source>
        <tissue evidence="4">Muscle</tissue>
    </source>
</reference>
<evidence type="ECO:0000256" key="1">
    <source>
        <dbReference type="ARBA" id="ARBA00022468"/>
    </source>
</evidence>
<proteinExistence type="predicted"/>
<protein>
    <submittedName>
        <fullName evidence="4">Small G protein signaling modulator 1</fullName>
    </submittedName>
</protein>
<evidence type="ECO:0000259" key="3">
    <source>
        <dbReference type="PROSITE" id="PS50086"/>
    </source>
</evidence>
<evidence type="ECO:0000313" key="4">
    <source>
        <dbReference type="EMBL" id="TNN81265.1"/>
    </source>
</evidence>
<keyword evidence="5" id="KW-1185">Reference proteome</keyword>
<comment type="caution">
    <text evidence="4">The sequence shown here is derived from an EMBL/GenBank/DDBJ whole genome shotgun (WGS) entry which is preliminary data.</text>
</comment>
<dbReference type="InterPro" id="IPR000195">
    <property type="entry name" value="Rab-GAP-TBC_dom"/>
</dbReference>
<feature type="domain" description="Rab-GAP TBC" evidence="3">
    <location>
        <begin position="1"/>
        <end position="216"/>
    </location>
</feature>
<dbReference type="PROSITE" id="PS50086">
    <property type="entry name" value="TBC_RABGAP"/>
    <property type="match status" value="1"/>
</dbReference>
<dbReference type="Proteomes" id="UP000314294">
    <property type="component" value="Unassembled WGS sequence"/>
</dbReference>
<dbReference type="Pfam" id="PF00566">
    <property type="entry name" value="RabGAP-TBC"/>
    <property type="match status" value="1"/>
</dbReference>
<dbReference type="InterPro" id="IPR035969">
    <property type="entry name" value="Rab-GAP_TBC_sf"/>
</dbReference>
<evidence type="ECO:0000313" key="5">
    <source>
        <dbReference type="Proteomes" id="UP000314294"/>
    </source>
</evidence>
<dbReference type="PANTHER" id="PTHR22957:SF187">
    <property type="entry name" value="SMALL G PROTEIN SIGNALING MODULATOR 1"/>
    <property type="match status" value="1"/>
</dbReference>
<keyword evidence="1" id="KW-0343">GTPase activation</keyword>
<gene>
    <name evidence="4" type="primary">Sgsm1_1</name>
    <name evidence="4" type="ORF">EYF80_008599</name>
</gene>
<accession>A0A4Z2ITN8</accession>
<dbReference type="PANTHER" id="PTHR22957">
    <property type="entry name" value="TBC1 DOMAIN FAMILY MEMBER GTPASE-ACTIVATING PROTEIN"/>
    <property type="match status" value="1"/>
</dbReference>
<organism evidence="4 5">
    <name type="scientific">Liparis tanakae</name>
    <name type="common">Tanaka's snailfish</name>
    <dbReference type="NCBI Taxonomy" id="230148"/>
    <lineage>
        <taxon>Eukaryota</taxon>
        <taxon>Metazoa</taxon>
        <taxon>Chordata</taxon>
        <taxon>Craniata</taxon>
        <taxon>Vertebrata</taxon>
        <taxon>Euteleostomi</taxon>
        <taxon>Actinopterygii</taxon>
        <taxon>Neopterygii</taxon>
        <taxon>Teleostei</taxon>
        <taxon>Neoteleostei</taxon>
        <taxon>Acanthomorphata</taxon>
        <taxon>Eupercaria</taxon>
        <taxon>Perciformes</taxon>
        <taxon>Cottioidei</taxon>
        <taxon>Cottales</taxon>
        <taxon>Liparidae</taxon>
        <taxon>Liparis</taxon>
    </lineage>
</organism>
<feature type="region of interest" description="Disordered" evidence="2">
    <location>
        <begin position="23"/>
        <end position="58"/>
    </location>
</feature>
<name>A0A4Z2ITN8_9TELE</name>
<dbReference type="GO" id="GO:0005096">
    <property type="term" value="F:GTPase activator activity"/>
    <property type="evidence" value="ECO:0007669"/>
    <property type="project" value="UniProtKB-KW"/>
</dbReference>